<name>A0A1F7WFR3_9BACT</name>
<dbReference type="EMBL" id="MGFG01000009">
    <property type="protein sequence ID" value="OGM01377.1"/>
    <property type="molecule type" value="Genomic_DNA"/>
</dbReference>
<dbReference type="AlphaFoldDB" id="A0A1F7WFR3"/>
<evidence type="ECO:0000313" key="1">
    <source>
        <dbReference type="EMBL" id="OGM01377.1"/>
    </source>
</evidence>
<sequence>MSHPYRESSSSSEETETIQLKEVLDIELSDCLIHEIKTRNNDFLPALEENDSEAAWNIRQDLFSRIEKYAPEKIDRLITELDDFKKSNSNKPNKERDETMRGRLHKELESQLQNDLYSLLQLAENIGRLNSNQAKKMKRELAERAQTIDLLYSHLQHMPDLNNIVRPLQPSEQARPINAVQRIERTLSKLSGESKTTTPKRTATQEDVDFLLTLEDEINIHPLIGRLLLFTDSPTLLEIKRRLAERIKSNDKISPKDKSICLARLLG</sequence>
<gene>
    <name evidence="1" type="ORF">A2480_02305</name>
</gene>
<evidence type="ECO:0000313" key="2">
    <source>
        <dbReference type="Proteomes" id="UP000176988"/>
    </source>
</evidence>
<reference evidence="1 2" key="1">
    <citation type="journal article" date="2016" name="Nat. Commun.">
        <title>Thousands of microbial genomes shed light on interconnected biogeochemical processes in an aquifer system.</title>
        <authorList>
            <person name="Anantharaman K."/>
            <person name="Brown C.T."/>
            <person name="Hug L.A."/>
            <person name="Sharon I."/>
            <person name="Castelle C.J."/>
            <person name="Probst A.J."/>
            <person name="Thomas B.C."/>
            <person name="Singh A."/>
            <person name="Wilkins M.J."/>
            <person name="Karaoz U."/>
            <person name="Brodie E.L."/>
            <person name="Williams K.H."/>
            <person name="Hubbard S.S."/>
            <person name="Banfield J.F."/>
        </authorList>
    </citation>
    <scope>NUCLEOTIDE SEQUENCE [LARGE SCALE GENOMIC DNA]</scope>
</reference>
<organism evidence="1 2">
    <name type="scientific">Candidatus Uhrbacteria bacterium RIFOXYC2_FULL_47_19</name>
    <dbReference type="NCBI Taxonomy" id="1802424"/>
    <lineage>
        <taxon>Bacteria</taxon>
        <taxon>Candidatus Uhriibacteriota</taxon>
    </lineage>
</organism>
<accession>A0A1F7WFR3</accession>
<protein>
    <submittedName>
        <fullName evidence="1">Uncharacterized protein</fullName>
    </submittedName>
</protein>
<dbReference type="Proteomes" id="UP000176988">
    <property type="component" value="Unassembled WGS sequence"/>
</dbReference>
<proteinExistence type="predicted"/>
<comment type="caution">
    <text evidence="1">The sequence shown here is derived from an EMBL/GenBank/DDBJ whole genome shotgun (WGS) entry which is preliminary data.</text>
</comment>